<dbReference type="CDD" id="cd05564">
    <property type="entry name" value="PTS_IIB_chitobiose_lichenan"/>
    <property type="match status" value="1"/>
</dbReference>
<evidence type="ECO:0000313" key="9">
    <source>
        <dbReference type="EMBL" id="MBP1043721.1"/>
    </source>
</evidence>
<accession>A0A940SXV3</accession>
<feature type="modified residue" description="Phosphocysteine; by EIIA" evidence="7">
    <location>
        <position position="8"/>
    </location>
</feature>
<dbReference type="GO" id="GO:0009401">
    <property type="term" value="P:phosphoenolpyruvate-dependent sugar phosphotransferase system"/>
    <property type="evidence" value="ECO:0007669"/>
    <property type="project" value="UniProtKB-KW"/>
</dbReference>
<dbReference type="EMBL" id="JAEEGA010000018">
    <property type="protein sequence ID" value="MBP1043721.1"/>
    <property type="molecule type" value="Genomic_DNA"/>
</dbReference>
<evidence type="ECO:0000256" key="1">
    <source>
        <dbReference type="ARBA" id="ARBA00022448"/>
    </source>
</evidence>
<dbReference type="SUPFAM" id="SSF52794">
    <property type="entry name" value="PTS system IIB component-like"/>
    <property type="match status" value="1"/>
</dbReference>
<evidence type="ECO:0000256" key="2">
    <source>
        <dbReference type="ARBA" id="ARBA00022553"/>
    </source>
</evidence>
<dbReference type="InterPro" id="IPR036095">
    <property type="entry name" value="PTS_EIIB-like_sf"/>
</dbReference>
<keyword evidence="4" id="KW-0808">Transferase</keyword>
<evidence type="ECO:0000256" key="5">
    <source>
        <dbReference type="ARBA" id="ARBA00022683"/>
    </source>
</evidence>
<proteinExistence type="predicted"/>
<dbReference type="GO" id="GO:0008982">
    <property type="term" value="F:protein-N(PI)-phosphohistidine-sugar phosphotransferase activity"/>
    <property type="evidence" value="ECO:0007669"/>
    <property type="project" value="InterPro"/>
</dbReference>
<reference evidence="9" key="1">
    <citation type="submission" date="2020-12" db="EMBL/GenBank/DDBJ databases">
        <title>Vagococcus allomyrinae sp. nov. and Enterococcus lavae sp. nov., isolated from the larvae of Allomyrina dichotoma.</title>
        <authorList>
            <person name="Lee S.D."/>
        </authorList>
    </citation>
    <scope>NUCLEOTIDE SEQUENCE</scope>
    <source>
        <strain evidence="9">BWB3-3</strain>
    </source>
</reference>
<dbReference type="Gene3D" id="3.40.50.2300">
    <property type="match status" value="1"/>
</dbReference>
<dbReference type="RefSeq" id="WP_209531534.1">
    <property type="nucleotide sequence ID" value="NZ_JAEEGA010000018.1"/>
</dbReference>
<dbReference type="InterPro" id="IPR003501">
    <property type="entry name" value="PTS_EIIB_2/3"/>
</dbReference>
<dbReference type="InterPro" id="IPR051819">
    <property type="entry name" value="PTS_sugar-specific_EIIB"/>
</dbReference>
<evidence type="ECO:0000256" key="7">
    <source>
        <dbReference type="PROSITE-ProRule" id="PRU00423"/>
    </source>
</evidence>
<dbReference type="PANTHER" id="PTHR34581">
    <property type="entry name" value="PTS SYSTEM N,N'-DIACETYLCHITOBIOSE-SPECIFIC EIIB COMPONENT"/>
    <property type="match status" value="1"/>
</dbReference>
<dbReference type="GO" id="GO:0016301">
    <property type="term" value="F:kinase activity"/>
    <property type="evidence" value="ECO:0007669"/>
    <property type="project" value="UniProtKB-KW"/>
</dbReference>
<evidence type="ECO:0000313" key="10">
    <source>
        <dbReference type="Proteomes" id="UP000674938"/>
    </source>
</evidence>
<keyword evidence="10" id="KW-1185">Reference proteome</keyword>
<evidence type="ECO:0000256" key="3">
    <source>
        <dbReference type="ARBA" id="ARBA00022597"/>
    </source>
</evidence>
<keyword evidence="3 9" id="KW-0762">Sugar transport</keyword>
<evidence type="ECO:0000256" key="4">
    <source>
        <dbReference type="ARBA" id="ARBA00022679"/>
    </source>
</evidence>
<keyword evidence="1" id="KW-0813">Transport</keyword>
<keyword evidence="5" id="KW-0598">Phosphotransferase system</keyword>
<comment type="caution">
    <text evidence="9">The sequence shown here is derived from an EMBL/GenBank/DDBJ whole genome shotgun (WGS) entry which is preliminary data.</text>
</comment>
<evidence type="ECO:0000256" key="6">
    <source>
        <dbReference type="ARBA" id="ARBA00022777"/>
    </source>
</evidence>
<dbReference type="Pfam" id="PF02302">
    <property type="entry name" value="PTS_IIB"/>
    <property type="match status" value="1"/>
</dbReference>
<protein>
    <submittedName>
        <fullName evidence="9">PTS sugar transporter subunit IIB</fullName>
    </submittedName>
</protein>
<gene>
    <name evidence="9" type="ORF">I6N95_22080</name>
</gene>
<keyword evidence="2" id="KW-0597">Phosphoprotein</keyword>
<evidence type="ECO:0000259" key="8">
    <source>
        <dbReference type="PROSITE" id="PS51100"/>
    </source>
</evidence>
<dbReference type="InterPro" id="IPR013012">
    <property type="entry name" value="PTS_EIIB_3"/>
</dbReference>
<dbReference type="AlphaFoldDB" id="A0A940SXV3"/>
<dbReference type="Proteomes" id="UP000674938">
    <property type="component" value="Unassembled WGS sequence"/>
</dbReference>
<organism evidence="9 10">
    <name type="scientific">Vagococcus allomyrinae</name>
    <dbReference type="NCBI Taxonomy" id="2794353"/>
    <lineage>
        <taxon>Bacteria</taxon>
        <taxon>Bacillati</taxon>
        <taxon>Bacillota</taxon>
        <taxon>Bacilli</taxon>
        <taxon>Lactobacillales</taxon>
        <taxon>Enterococcaceae</taxon>
        <taxon>Vagococcus</taxon>
    </lineage>
</organism>
<dbReference type="PANTHER" id="PTHR34581:SF2">
    <property type="entry name" value="PTS SYSTEM N,N'-DIACETYLCHITOBIOSE-SPECIFIC EIIB COMPONENT"/>
    <property type="match status" value="1"/>
</dbReference>
<sequence>MLRVTLACAAGMSTSLLVSKMKKAIEEKEVAITLMSVSEKEFEKYLGETDILLLGPQVSFLEKKYQALFRGTEKKVLSIPILEYGRMDGAKVVDRVLSLANMEERYE</sequence>
<keyword evidence="6" id="KW-0418">Kinase</keyword>
<dbReference type="PROSITE" id="PS51100">
    <property type="entry name" value="PTS_EIIB_TYPE_3"/>
    <property type="match status" value="1"/>
</dbReference>
<name>A0A940SXV3_9ENTE</name>
<feature type="domain" description="PTS EIIB type-3" evidence="8">
    <location>
        <begin position="1"/>
        <end position="106"/>
    </location>
</feature>